<feature type="transmembrane region" description="Helical" evidence="1">
    <location>
        <begin position="157"/>
        <end position="178"/>
    </location>
</feature>
<sequence>MLPSVPSFLSLAFGLVTALAIGLLYYASHRSGRTLFVLLMWLLVQGACALSGFYTVATGWPPRLALLLLPPGALLLALVGTARGRRYLDGLHLATLTLLHVVRLPVELVLFGLYLHQAVPREMTFAGRNWDILMGLSAPAVYYFVRRQRLGTRGLLLWNVVGLGLLFHIVVTAVLSAPSPFQRLAFEQPNVAILYFPFNWLPALVVPVVLLAHMAAIRQLLLKSGTPVAAAGPPIGG</sequence>
<protein>
    <submittedName>
        <fullName evidence="2">Uncharacterized protein</fullName>
    </submittedName>
</protein>
<feature type="transmembrane region" description="Helical" evidence="1">
    <location>
        <begin position="34"/>
        <end position="54"/>
    </location>
</feature>
<proteinExistence type="predicted"/>
<evidence type="ECO:0000313" key="2">
    <source>
        <dbReference type="EMBL" id="MVN75902.1"/>
    </source>
</evidence>
<keyword evidence="1" id="KW-0472">Membrane</keyword>
<dbReference type="AlphaFoldDB" id="A0A7K1TC55"/>
<evidence type="ECO:0000313" key="3">
    <source>
        <dbReference type="Proteomes" id="UP000441336"/>
    </source>
</evidence>
<organism evidence="2 3">
    <name type="scientific">Hymenobacter ginkgonis</name>
    <dbReference type="NCBI Taxonomy" id="2682976"/>
    <lineage>
        <taxon>Bacteria</taxon>
        <taxon>Pseudomonadati</taxon>
        <taxon>Bacteroidota</taxon>
        <taxon>Cytophagia</taxon>
        <taxon>Cytophagales</taxon>
        <taxon>Hymenobacteraceae</taxon>
        <taxon>Hymenobacter</taxon>
    </lineage>
</organism>
<feature type="transmembrane region" description="Helical" evidence="1">
    <location>
        <begin position="6"/>
        <end position="27"/>
    </location>
</feature>
<feature type="transmembrane region" description="Helical" evidence="1">
    <location>
        <begin position="60"/>
        <end position="79"/>
    </location>
</feature>
<dbReference type="EMBL" id="WQKZ01000002">
    <property type="protein sequence ID" value="MVN75902.1"/>
    <property type="molecule type" value="Genomic_DNA"/>
</dbReference>
<name>A0A7K1TC55_9BACT</name>
<comment type="caution">
    <text evidence="2">The sequence shown here is derived from an EMBL/GenBank/DDBJ whole genome shotgun (WGS) entry which is preliminary data.</text>
</comment>
<keyword evidence="1" id="KW-1133">Transmembrane helix</keyword>
<dbReference type="Proteomes" id="UP000441336">
    <property type="component" value="Unassembled WGS sequence"/>
</dbReference>
<reference evidence="2 3" key="1">
    <citation type="submission" date="2019-12" db="EMBL/GenBank/DDBJ databases">
        <title>Hymenobacter sp. HMF4947 Genome sequencing and assembly.</title>
        <authorList>
            <person name="Kang H."/>
            <person name="Cha I."/>
            <person name="Kim H."/>
            <person name="Joh K."/>
        </authorList>
    </citation>
    <scope>NUCLEOTIDE SEQUENCE [LARGE SCALE GENOMIC DNA]</scope>
    <source>
        <strain evidence="2 3">HMF4947</strain>
    </source>
</reference>
<dbReference type="RefSeq" id="WP_157563074.1">
    <property type="nucleotide sequence ID" value="NZ_WQKZ01000002.1"/>
</dbReference>
<gene>
    <name evidence="2" type="ORF">GO988_06140</name>
</gene>
<feature type="transmembrane region" description="Helical" evidence="1">
    <location>
        <begin position="198"/>
        <end position="217"/>
    </location>
</feature>
<accession>A0A7K1TC55</accession>
<keyword evidence="1" id="KW-0812">Transmembrane</keyword>
<keyword evidence="3" id="KW-1185">Reference proteome</keyword>
<evidence type="ECO:0000256" key="1">
    <source>
        <dbReference type="SAM" id="Phobius"/>
    </source>
</evidence>